<dbReference type="EMBL" id="UINC01001098">
    <property type="protein sequence ID" value="SUZ70699.1"/>
    <property type="molecule type" value="Genomic_DNA"/>
</dbReference>
<dbReference type="InterPro" id="IPR003494">
    <property type="entry name" value="SHS2_FtsA"/>
</dbReference>
<gene>
    <name evidence="6" type="ORF">METZ01_LOCUS23553</name>
</gene>
<evidence type="ECO:0000256" key="3">
    <source>
        <dbReference type="ARBA" id="ARBA00023136"/>
    </source>
</evidence>
<sequence>MNEAETMASVKITKAILSITGEHIRSLNTQAAIALNRGNGSPGTLIERPIDERDTYQVLDLAQAVSLPVDRDILHTLPQEYLVDTIEEIKNPIGMTGRRLEGRVHLVTAATTAMNNLVNCVEELGVMVEGLVFQPLAAGLSVLTEDEIELGVTLVEIGASTTNIAVYHGSAIRHSAVIPLGASSVTNDIAVMLQIGVNEAEEIKIKYASAKSSMSSEKLEIDLPEKEGQLKRSIPEQEVSSYVEARMQEIFQMVIREISRADIKEPLTYGIVLTGGGAQLRNIMALAEDNLNVKVRIGKPANIEGITDVAEDPIYATALGLLLWPFMANDHVRIPKPRHKGIKGIFQKIRHTIEDLF</sequence>
<dbReference type="PANTHER" id="PTHR32432">
    <property type="entry name" value="CELL DIVISION PROTEIN FTSA-RELATED"/>
    <property type="match status" value="1"/>
</dbReference>
<dbReference type="GO" id="GO:0032153">
    <property type="term" value="C:cell division site"/>
    <property type="evidence" value="ECO:0007669"/>
    <property type="project" value="TreeGrafter"/>
</dbReference>
<keyword evidence="3" id="KW-0472">Membrane</keyword>
<keyword evidence="2" id="KW-0132">Cell division</keyword>
<dbReference type="SUPFAM" id="SSF53067">
    <property type="entry name" value="Actin-like ATPase domain"/>
    <property type="match status" value="2"/>
</dbReference>
<evidence type="ECO:0000256" key="2">
    <source>
        <dbReference type="ARBA" id="ARBA00022618"/>
    </source>
</evidence>
<dbReference type="InterPro" id="IPR020823">
    <property type="entry name" value="Cell_div_FtsA"/>
</dbReference>
<accession>A0A381PXK6</accession>
<dbReference type="AlphaFoldDB" id="A0A381PXK6"/>
<evidence type="ECO:0000256" key="4">
    <source>
        <dbReference type="ARBA" id="ARBA00023306"/>
    </source>
</evidence>
<name>A0A381PXK6_9ZZZZ</name>
<dbReference type="Gene3D" id="3.30.420.40">
    <property type="match status" value="1"/>
</dbReference>
<dbReference type="GO" id="GO:0051301">
    <property type="term" value="P:cell division"/>
    <property type="evidence" value="ECO:0007669"/>
    <property type="project" value="UniProtKB-KW"/>
</dbReference>
<evidence type="ECO:0000313" key="6">
    <source>
        <dbReference type="EMBL" id="SUZ70699.1"/>
    </source>
</evidence>
<dbReference type="PANTHER" id="PTHR32432:SF4">
    <property type="entry name" value="CELL DIVISION PROTEIN FTSA"/>
    <property type="match status" value="1"/>
</dbReference>
<dbReference type="Pfam" id="PF02491">
    <property type="entry name" value="SHS2_FTSA"/>
    <property type="match status" value="1"/>
</dbReference>
<dbReference type="HAMAP" id="MF_02033">
    <property type="entry name" value="FtsA"/>
    <property type="match status" value="1"/>
</dbReference>
<keyword evidence="4" id="KW-0131">Cell cycle</keyword>
<dbReference type="SMART" id="SM00842">
    <property type="entry name" value="FtsA"/>
    <property type="match status" value="1"/>
</dbReference>
<evidence type="ECO:0000259" key="5">
    <source>
        <dbReference type="SMART" id="SM00842"/>
    </source>
</evidence>
<dbReference type="GO" id="GO:0009898">
    <property type="term" value="C:cytoplasmic side of plasma membrane"/>
    <property type="evidence" value="ECO:0007669"/>
    <property type="project" value="TreeGrafter"/>
</dbReference>
<dbReference type="InterPro" id="IPR043129">
    <property type="entry name" value="ATPase_NBD"/>
</dbReference>
<reference evidence="6" key="1">
    <citation type="submission" date="2018-05" db="EMBL/GenBank/DDBJ databases">
        <authorList>
            <person name="Lanie J.A."/>
            <person name="Ng W.-L."/>
            <person name="Kazmierczak K.M."/>
            <person name="Andrzejewski T.M."/>
            <person name="Davidsen T.M."/>
            <person name="Wayne K.J."/>
            <person name="Tettelin H."/>
            <person name="Glass J.I."/>
            <person name="Rusch D."/>
            <person name="Podicherti R."/>
            <person name="Tsui H.-C.T."/>
            <person name="Winkler M.E."/>
        </authorList>
    </citation>
    <scope>NUCLEOTIDE SEQUENCE</scope>
</reference>
<keyword evidence="1" id="KW-1003">Cell membrane</keyword>
<dbReference type="InterPro" id="IPR050696">
    <property type="entry name" value="FtsA/MreB"/>
</dbReference>
<dbReference type="NCBIfam" id="TIGR01174">
    <property type="entry name" value="ftsA"/>
    <property type="match status" value="1"/>
</dbReference>
<dbReference type="CDD" id="cd24048">
    <property type="entry name" value="ASKHA_NBD_FtsA"/>
    <property type="match status" value="1"/>
</dbReference>
<evidence type="ECO:0000256" key="1">
    <source>
        <dbReference type="ARBA" id="ARBA00022475"/>
    </source>
</evidence>
<feature type="domain" description="SHS2" evidence="5">
    <location>
        <begin position="1"/>
        <end position="142"/>
    </location>
</feature>
<dbReference type="Pfam" id="PF14450">
    <property type="entry name" value="FtsA"/>
    <property type="match status" value="1"/>
</dbReference>
<proteinExistence type="inferred from homology"/>
<dbReference type="PIRSF" id="PIRSF003101">
    <property type="entry name" value="FtsA"/>
    <property type="match status" value="1"/>
</dbReference>
<dbReference type="Gene3D" id="3.30.1490.110">
    <property type="match status" value="1"/>
</dbReference>
<organism evidence="6">
    <name type="scientific">marine metagenome</name>
    <dbReference type="NCBI Taxonomy" id="408172"/>
    <lineage>
        <taxon>unclassified sequences</taxon>
        <taxon>metagenomes</taxon>
        <taxon>ecological metagenomes</taxon>
    </lineage>
</organism>
<protein>
    <recommendedName>
        <fullName evidence="5">SHS2 domain-containing protein</fullName>
    </recommendedName>
</protein>